<proteinExistence type="predicted"/>
<organism evidence="1 2">
    <name type="scientific">Levilactobacillus lanxiensis</name>
    <dbReference type="NCBI Taxonomy" id="2799568"/>
    <lineage>
        <taxon>Bacteria</taxon>
        <taxon>Bacillati</taxon>
        <taxon>Bacillota</taxon>
        <taxon>Bacilli</taxon>
        <taxon>Lactobacillales</taxon>
        <taxon>Lactobacillaceae</taxon>
        <taxon>Levilactobacillus</taxon>
    </lineage>
</organism>
<dbReference type="EMBL" id="JBHTOD010000001">
    <property type="protein sequence ID" value="MFD1454191.1"/>
    <property type="molecule type" value="Genomic_DNA"/>
</dbReference>
<evidence type="ECO:0000313" key="1">
    <source>
        <dbReference type="EMBL" id="MFD1454191.1"/>
    </source>
</evidence>
<evidence type="ECO:0008006" key="3">
    <source>
        <dbReference type="Google" id="ProtNLM"/>
    </source>
</evidence>
<dbReference type="Proteomes" id="UP001597189">
    <property type="component" value="Unassembled WGS sequence"/>
</dbReference>
<dbReference type="RefSeq" id="WP_203642600.1">
    <property type="nucleotide sequence ID" value="NZ_BOLN01000001.1"/>
</dbReference>
<gene>
    <name evidence="1" type="ORF">ACFQ44_00685</name>
</gene>
<comment type="caution">
    <text evidence="1">The sequence shown here is derived from an EMBL/GenBank/DDBJ whole genome shotgun (WGS) entry which is preliminary data.</text>
</comment>
<reference evidence="2" key="1">
    <citation type="journal article" date="2019" name="Int. J. Syst. Evol. Microbiol.">
        <title>The Global Catalogue of Microorganisms (GCM) 10K type strain sequencing project: providing services to taxonomists for standard genome sequencing and annotation.</title>
        <authorList>
            <consortium name="The Broad Institute Genomics Platform"/>
            <consortium name="The Broad Institute Genome Sequencing Center for Infectious Disease"/>
            <person name="Wu L."/>
            <person name="Ma J."/>
        </authorList>
    </citation>
    <scope>NUCLEOTIDE SEQUENCE [LARGE SCALE GENOMIC DNA]</scope>
    <source>
        <strain evidence="2">CCM 8979</strain>
    </source>
</reference>
<keyword evidence="2" id="KW-1185">Reference proteome</keyword>
<sequence length="151" mass="17204">MKKSWQQVRRFILVGLVALFVGNVGMTTTVQATTWHKGTPKALRGLYQSTAPRQNSASGFPPVIELDGKTFSLGVSNNPVQMVKRVKYHKAHGVYYFKGHMEHQGWVKARNVQFALKKTGKQIHFVSGKHFFYQYSGEKFKQTTHVTGYRN</sequence>
<accession>A0ABW4D0A5</accession>
<protein>
    <recommendedName>
        <fullName evidence="3">Surface layer protein A domain-containing protein</fullName>
    </recommendedName>
</protein>
<name>A0ABW4D0A5_9LACO</name>
<evidence type="ECO:0000313" key="2">
    <source>
        <dbReference type="Proteomes" id="UP001597189"/>
    </source>
</evidence>